<dbReference type="InterPro" id="IPR045700">
    <property type="entry name" value="Rab3GAP1"/>
</dbReference>
<dbReference type="PANTHER" id="PTHR21422">
    <property type="entry name" value="RAB3 GTPASE-ACTIVATING PROTEIN CATALYTIC SUBUNIT"/>
    <property type="match status" value="1"/>
</dbReference>
<gene>
    <name evidence="1" type="ORF">TCMB3V08_LOCUS2724</name>
</gene>
<dbReference type="AlphaFoldDB" id="A0A7R9P515"/>
<reference evidence="1" key="1">
    <citation type="submission" date="2020-11" db="EMBL/GenBank/DDBJ databases">
        <authorList>
            <person name="Tran Van P."/>
        </authorList>
    </citation>
    <scope>NUCLEOTIDE SEQUENCE</scope>
</reference>
<dbReference type="EMBL" id="OE179879">
    <property type="protein sequence ID" value="CAD7570009.1"/>
    <property type="molecule type" value="Genomic_DNA"/>
</dbReference>
<evidence type="ECO:0000313" key="1">
    <source>
        <dbReference type="EMBL" id="CAD7570009.1"/>
    </source>
</evidence>
<accession>A0A7R9P515</accession>
<name>A0A7R9P515_TIMCA</name>
<protein>
    <submittedName>
        <fullName evidence="1">(California timema) hypothetical protein</fullName>
    </submittedName>
</protein>
<dbReference type="GO" id="GO:0005096">
    <property type="term" value="F:GTPase activator activity"/>
    <property type="evidence" value="ECO:0007669"/>
    <property type="project" value="InterPro"/>
</dbReference>
<sequence>MLDVNFTLTRYNLKLTLLEDLVSPIEEDNENVKNQAFDDIMSMENVFPPQCDGGNVNGRYNTRPHPLARWYGLRDFMVLAPARGFDISTESKVKILLSSVYMAVNNSNWFVFMHQIPIFVQIHDPWQHFYMGVCEGKGVRSEFEMVHLRRTPPHCKYLTGLLNLFKSKIASPLSLEPVIVSVRFTYVLRDWTSSTWTQEPPDFDFLHGETLGLFTTWPQLVENMVVDSESFSDFEPSNAPQWSVRVKMSEQPACLLSEYLSEFTQLCSSQGSMQELIGDLMAERAGPSLSNSLSLLTESRVPTISKVVKRAKHPRKERSQEGPITDDMLTPILYFLFPDADDNHKHPYPDNLVYSSSCEGKKNEDLLTGLKSAPVDGLVWRLAVVMSHVVHTLGGAKAAAHLWYEFAQELRFRWEKDIAVPGSRDVPSVFDRYIFSNELGSANYALASSPWYKPSPRRGVPGHIYVHVVVCPVVGSVTVVVEGVGGTRRAVATAWTLVVP</sequence>
<dbReference type="PANTHER" id="PTHR21422:SF9">
    <property type="entry name" value="RAB3 GTPASE-ACTIVATING PROTEIN CATALYTIC SUBUNIT"/>
    <property type="match status" value="1"/>
</dbReference>
<organism evidence="1">
    <name type="scientific">Timema californicum</name>
    <name type="common">California timema</name>
    <name type="synonym">Walking stick</name>
    <dbReference type="NCBI Taxonomy" id="61474"/>
    <lineage>
        <taxon>Eukaryota</taxon>
        <taxon>Metazoa</taxon>
        <taxon>Ecdysozoa</taxon>
        <taxon>Arthropoda</taxon>
        <taxon>Hexapoda</taxon>
        <taxon>Insecta</taxon>
        <taxon>Pterygota</taxon>
        <taxon>Neoptera</taxon>
        <taxon>Polyneoptera</taxon>
        <taxon>Phasmatodea</taxon>
        <taxon>Timematodea</taxon>
        <taxon>Timematoidea</taxon>
        <taxon>Timematidae</taxon>
        <taxon>Timema</taxon>
    </lineage>
</organism>
<proteinExistence type="predicted"/>